<evidence type="ECO:0000313" key="3">
    <source>
        <dbReference type="Proteomes" id="UP000249130"/>
    </source>
</evidence>
<evidence type="ECO:0000256" key="1">
    <source>
        <dbReference type="SAM" id="Phobius"/>
    </source>
</evidence>
<feature type="transmembrane region" description="Helical" evidence="1">
    <location>
        <begin position="47"/>
        <end position="63"/>
    </location>
</feature>
<reference evidence="2 3" key="1">
    <citation type="submission" date="2017-07" db="EMBL/GenBank/DDBJ databases">
        <title>Draft Genome Sequences of Select Purple Nonsulfur Bacteria.</title>
        <authorList>
            <person name="Lasarre B."/>
            <person name="Mckinlay J.B."/>
        </authorList>
    </citation>
    <scope>NUCLEOTIDE SEQUENCE [LARGE SCALE GENOMIC DNA]</scope>
    <source>
        <strain evidence="2 3">DSM 5909</strain>
    </source>
</reference>
<keyword evidence="1" id="KW-0812">Transmembrane</keyword>
<keyword evidence="3" id="KW-1185">Reference proteome</keyword>
<accession>A0A327L1V3</accession>
<keyword evidence="1" id="KW-0472">Membrane</keyword>
<evidence type="ECO:0000313" key="2">
    <source>
        <dbReference type="EMBL" id="RAI44224.1"/>
    </source>
</evidence>
<dbReference type="EMBL" id="NPEX01000053">
    <property type="protein sequence ID" value="RAI44224.1"/>
    <property type="molecule type" value="Genomic_DNA"/>
</dbReference>
<gene>
    <name evidence="2" type="ORF">CH341_10215</name>
</gene>
<keyword evidence="1" id="KW-1133">Transmembrane helix</keyword>
<protein>
    <submittedName>
        <fullName evidence="2">Uncharacterized protein</fullName>
    </submittedName>
</protein>
<dbReference type="Proteomes" id="UP000249130">
    <property type="component" value="Unassembled WGS sequence"/>
</dbReference>
<organism evidence="2 3">
    <name type="scientific">Rhodoplanes roseus</name>
    <dbReference type="NCBI Taxonomy" id="29409"/>
    <lineage>
        <taxon>Bacteria</taxon>
        <taxon>Pseudomonadati</taxon>
        <taxon>Pseudomonadota</taxon>
        <taxon>Alphaproteobacteria</taxon>
        <taxon>Hyphomicrobiales</taxon>
        <taxon>Nitrobacteraceae</taxon>
        <taxon>Rhodoplanes</taxon>
    </lineage>
</organism>
<feature type="transmembrane region" description="Helical" evidence="1">
    <location>
        <begin position="15"/>
        <end position="35"/>
    </location>
</feature>
<dbReference type="AlphaFoldDB" id="A0A327L1V3"/>
<proteinExistence type="predicted"/>
<comment type="caution">
    <text evidence="2">The sequence shown here is derived from an EMBL/GenBank/DDBJ whole genome shotgun (WGS) entry which is preliminary data.</text>
</comment>
<name>A0A327L1V3_9BRAD</name>
<dbReference type="RefSeq" id="WP_111418941.1">
    <property type="nucleotide sequence ID" value="NZ_NPEX01000053.1"/>
</dbReference>
<sequence>MPFRRAGFALTPPTVLVFAISLILALIAILAHYGVVQIAMITSARTFLMLTVAYVLLALGVLLRRM</sequence>